<dbReference type="GO" id="GO:0030001">
    <property type="term" value="P:metal ion transport"/>
    <property type="evidence" value="ECO:0007669"/>
    <property type="project" value="InterPro"/>
</dbReference>
<evidence type="ECO:0008006" key="7">
    <source>
        <dbReference type="Google" id="ProtNLM"/>
    </source>
</evidence>
<dbReference type="PANTHER" id="PTHR42953:SF1">
    <property type="entry name" value="METAL-BINDING PROTEIN HI_0362-RELATED"/>
    <property type="match status" value="1"/>
</dbReference>
<evidence type="ECO:0000256" key="2">
    <source>
        <dbReference type="ARBA" id="ARBA00022448"/>
    </source>
</evidence>
<dbReference type="Proteomes" id="UP000218067">
    <property type="component" value="Chromosome"/>
</dbReference>
<dbReference type="InterPro" id="IPR006127">
    <property type="entry name" value="ZnuA-like"/>
</dbReference>
<evidence type="ECO:0000313" key="6">
    <source>
        <dbReference type="Proteomes" id="UP000218067"/>
    </source>
</evidence>
<keyword evidence="4" id="KW-0732">Signal</keyword>
<organism evidence="5 6">
    <name type="scientific">Mycobacterium ulcerans subsp. shinshuense</name>
    <dbReference type="NCBI Taxonomy" id="1124626"/>
    <lineage>
        <taxon>Bacteria</taxon>
        <taxon>Bacillati</taxon>
        <taxon>Actinomycetota</taxon>
        <taxon>Actinomycetes</taxon>
        <taxon>Mycobacteriales</taxon>
        <taxon>Mycobacteriaceae</taxon>
        <taxon>Mycobacterium</taxon>
        <taxon>Mycobacterium ulcerans group</taxon>
    </lineage>
</organism>
<evidence type="ECO:0000256" key="1">
    <source>
        <dbReference type="ARBA" id="ARBA00004196"/>
    </source>
</evidence>
<reference evidence="5 6" key="1">
    <citation type="submission" date="2016-08" db="EMBL/GenBank/DDBJ databases">
        <title>Complete genome sequence of Mycobacterium shinshuense, a subspecies of M. ulcerans.</title>
        <authorList>
            <person name="Yoshida M."/>
            <person name="Ogura Y."/>
            <person name="Hayashi T."/>
            <person name="Hoshino Y."/>
        </authorList>
    </citation>
    <scope>NUCLEOTIDE SEQUENCE [LARGE SCALE GENOMIC DNA]</scope>
    <source>
        <strain evidence="6">ATCC 33728</strain>
    </source>
</reference>
<dbReference type="EMBL" id="AP017624">
    <property type="protein sequence ID" value="BAV39751.1"/>
    <property type="molecule type" value="Genomic_DNA"/>
</dbReference>
<protein>
    <recommendedName>
        <fullName evidence="7">ABC transporter substrate-binding protein</fullName>
    </recommendedName>
</protein>
<dbReference type="InterPro" id="IPR050492">
    <property type="entry name" value="Bact_metal-bind_prot9"/>
</dbReference>
<dbReference type="GO" id="GO:0046872">
    <property type="term" value="F:metal ion binding"/>
    <property type="evidence" value="ECO:0007669"/>
    <property type="project" value="UniProtKB-KW"/>
</dbReference>
<dbReference type="GO" id="GO:0030313">
    <property type="term" value="C:cell envelope"/>
    <property type="evidence" value="ECO:0007669"/>
    <property type="project" value="UniProtKB-SubCell"/>
</dbReference>
<name>A0A1B4XY70_MYCUL</name>
<accession>A0A1B4XY70</accession>
<proteinExistence type="predicted"/>
<evidence type="ECO:0000256" key="3">
    <source>
        <dbReference type="ARBA" id="ARBA00022723"/>
    </source>
</evidence>
<dbReference type="Gene3D" id="3.40.50.1980">
    <property type="entry name" value="Nitrogenase molybdenum iron protein domain"/>
    <property type="match status" value="2"/>
</dbReference>
<dbReference type="PANTHER" id="PTHR42953">
    <property type="entry name" value="HIGH-AFFINITY ZINC UPTAKE SYSTEM PROTEIN ZNUA-RELATED"/>
    <property type="match status" value="1"/>
</dbReference>
<gene>
    <name evidence="5" type="ORF">SHTP_0365</name>
</gene>
<sequence length="312" mass="32212">METVVITISGMLRVRVAHGFSAILLSVLGATGVATSGTDHDAHPGAAAVVASTDVWGSVARAVAGGHLAVKSILTGAASDPHSYQASPVDAAMIADSSLLIYNGGGYDPWVDNMLANHPAINAIDAYSLLGTDAARPPDEHVFYNLHVAKSVAATIAERLAIIDPAHAAEYRTNAVEFGRNADAIVDSERAIGAEHPAVGVIATEPVVHYLLAASGLVNRTPAAFAQANENDSDPAPADLASVLTLIDRREVAALLVNPQTATATTAGLQAAAHRAGVPVAEVSETMPIDTDYLTWQRNTVDQLAAALRSGR</sequence>
<comment type="subcellular location">
    <subcellularLocation>
        <location evidence="1">Cell envelope</location>
    </subcellularLocation>
</comment>
<keyword evidence="3" id="KW-0479">Metal-binding</keyword>
<dbReference type="SUPFAM" id="SSF53807">
    <property type="entry name" value="Helical backbone' metal receptor"/>
    <property type="match status" value="1"/>
</dbReference>
<evidence type="ECO:0000256" key="4">
    <source>
        <dbReference type="ARBA" id="ARBA00022729"/>
    </source>
</evidence>
<evidence type="ECO:0000313" key="5">
    <source>
        <dbReference type="EMBL" id="BAV39751.1"/>
    </source>
</evidence>
<keyword evidence="2" id="KW-0813">Transport</keyword>
<dbReference type="Pfam" id="PF01297">
    <property type="entry name" value="ZnuA"/>
    <property type="match status" value="1"/>
</dbReference>
<dbReference type="AlphaFoldDB" id="A0A1B4XY70"/>